<proteinExistence type="predicted"/>
<dbReference type="EMBL" id="CP000463">
    <property type="protein sequence ID" value="ABJ05071.1"/>
    <property type="molecule type" value="Genomic_DNA"/>
</dbReference>
<sequence>MTIQLPTDQMPQHSVGRAWRADFNARQVPTFRSQQFTFDRCFPALLEPLRDAELRDALFVRRSGHLGPRTADAPPSVRFVLSDAARLE</sequence>
<reference evidence="1" key="1">
    <citation type="submission" date="2006-09" db="EMBL/GenBank/DDBJ databases">
        <title>Complete sequence of Rhodopseudomonas palustris BisA53.</title>
        <authorList>
            <consortium name="US DOE Joint Genome Institute"/>
            <person name="Copeland A."/>
            <person name="Lucas S."/>
            <person name="Lapidus A."/>
            <person name="Barry K."/>
            <person name="Detter J.C."/>
            <person name="Glavina del Rio T."/>
            <person name="Hammon N."/>
            <person name="Israni S."/>
            <person name="Dalin E."/>
            <person name="Tice H."/>
            <person name="Pitluck S."/>
            <person name="Chain P."/>
            <person name="Malfatti S."/>
            <person name="Shin M."/>
            <person name="Vergez L."/>
            <person name="Schmutz J."/>
            <person name="Larimer F."/>
            <person name="Land M."/>
            <person name="Hauser L."/>
            <person name="Pelletier D.A."/>
            <person name="Kyrpides N."/>
            <person name="Kim E."/>
            <person name="Harwood C.S."/>
            <person name="Oda Y."/>
            <person name="Richardson P."/>
        </authorList>
    </citation>
    <scope>NUCLEOTIDE SEQUENCE [LARGE SCALE GENOMIC DNA]</scope>
    <source>
        <strain evidence="1">BisA53</strain>
    </source>
</reference>
<accession>Q07SL3</accession>
<dbReference type="KEGG" id="rpe:RPE_1119"/>
<protein>
    <submittedName>
        <fullName evidence="1">Uncharacterized protein</fullName>
    </submittedName>
</protein>
<evidence type="ECO:0000313" key="1">
    <source>
        <dbReference type="EMBL" id="ABJ05071.1"/>
    </source>
</evidence>
<dbReference type="HOGENOM" id="CLU_2466976_0_0_5"/>
<name>Q07SL3_RHOP5</name>
<gene>
    <name evidence="1" type="ordered locus">RPE_1119</name>
</gene>
<dbReference type="AlphaFoldDB" id="Q07SL3"/>
<organism evidence="1">
    <name type="scientific">Rhodopseudomonas palustris (strain BisA53)</name>
    <dbReference type="NCBI Taxonomy" id="316055"/>
    <lineage>
        <taxon>Bacteria</taxon>
        <taxon>Pseudomonadati</taxon>
        <taxon>Pseudomonadota</taxon>
        <taxon>Alphaproteobacteria</taxon>
        <taxon>Hyphomicrobiales</taxon>
        <taxon>Nitrobacteraceae</taxon>
        <taxon>Rhodopseudomonas</taxon>
    </lineage>
</organism>